<dbReference type="SUPFAM" id="SSF51905">
    <property type="entry name" value="FAD/NAD(P)-binding domain"/>
    <property type="match status" value="1"/>
</dbReference>
<dbReference type="GO" id="GO:0016614">
    <property type="term" value="F:oxidoreductase activity, acting on CH-OH group of donors"/>
    <property type="evidence" value="ECO:0007669"/>
    <property type="project" value="InterPro"/>
</dbReference>
<comment type="caution">
    <text evidence="8">The sequence shown here is derived from an EMBL/GenBank/DDBJ whole genome shotgun (WGS) entry which is preliminary data.</text>
</comment>
<evidence type="ECO:0000256" key="1">
    <source>
        <dbReference type="ARBA" id="ARBA00001974"/>
    </source>
</evidence>
<dbReference type="InterPro" id="IPR002938">
    <property type="entry name" value="FAD-bd"/>
</dbReference>
<keyword evidence="3" id="KW-0285">Flavoprotein</keyword>
<dbReference type="GO" id="GO:0071949">
    <property type="term" value="F:FAD binding"/>
    <property type="evidence" value="ECO:0007669"/>
    <property type="project" value="InterPro"/>
</dbReference>
<sequence length="518" mass="57137">MESLRFSSQQGRDYRRFVAPAPPHNRSPTINACLGILPRCCNGLARTVITDARENLPEVLEAEVAIAGGGPAGIVLALELAERGRKVLLIEGGGRNSPEGGMSLYQNTTSGRSYPLTGSRLRWLGGTTNHWGGWVRPFDERDFSDEPTGEMPGWPIGAGELGGWYRKAADWCEVGSDKYDPERIGLEDRARLLDLTDTGFRHRIFRFSPPTRFGTRYREALEQTDKVDCRVNLNLVDLEQSDSRVRRARAVTLDGKACTVRADHFVIAMGGVENARFLLDQEVVPGNQSDLVGRCFMDHFGFTPGLMLAAEGLQYERGQIPGEDLMTVMAPEPGTEGPNSCVLVQATAPDDVLPPAYWTNPAIGGDSAGHYSLSMINAPTPHPESRITLTEERDALGMRRPNLHWHLPSTEFRPVIALFERWMDALSARNQARIKWNRKDAPGPDDFVGVGYHHMGTTRMSSSPDHGVVNPDGRVWDRDNLYIAGSSVYPAAGFSNPTLTIVALASRMAEHLHRQLEG</sequence>
<reference evidence="8 9" key="1">
    <citation type="submission" date="2018-08" db="EMBL/GenBank/DDBJ databases">
        <title>Wenzhouxiangella salilacus sp. nov., a novel bacterium isolated from a saline lake in Xinjiang Province, China.</title>
        <authorList>
            <person name="Han S."/>
        </authorList>
    </citation>
    <scope>NUCLEOTIDE SEQUENCE [LARGE SCALE GENOMIC DNA]</scope>
    <source>
        <strain evidence="8 9">XDB06</strain>
    </source>
</reference>
<dbReference type="EMBL" id="QUZK01000051">
    <property type="protein sequence ID" value="RFF29185.1"/>
    <property type="molecule type" value="Genomic_DNA"/>
</dbReference>
<keyword evidence="5" id="KW-0560">Oxidoreductase</keyword>
<feature type="domain" description="FAD-binding" evidence="6">
    <location>
        <begin position="61"/>
        <end position="279"/>
    </location>
</feature>
<gene>
    <name evidence="8" type="ORF">DZC52_13835</name>
</gene>
<name>A0A3E1K598_9GAMM</name>
<evidence type="ECO:0000256" key="2">
    <source>
        <dbReference type="ARBA" id="ARBA00010790"/>
    </source>
</evidence>
<evidence type="ECO:0000259" key="6">
    <source>
        <dbReference type="Pfam" id="PF01494"/>
    </source>
</evidence>
<dbReference type="InterPro" id="IPR051473">
    <property type="entry name" value="P2Ox-like"/>
</dbReference>
<dbReference type="Pfam" id="PF01494">
    <property type="entry name" value="FAD_binding_3"/>
    <property type="match status" value="1"/>
</dbReference>
<comment type="similarity">
    <text evidence="2">Belongs to the GMC oxidoreductase family.</text>
</comment>
<comment type="cofactor">
    <cofactor evidence="1">
        <name>FAD</name>
        <dbReference type="ChEBI" id="CHEBI:57692"/>
    </cofactor>
</comment>
<proteinExistence type="inferred from homology"/>
<evidence type="ECO:0000313" key="9">
    <source>
        <dbReference type="Proteomes" id="UP000260351"/>
    </source>
</evidence>
<evidence type="ECO:0000256" key="4">
    <source>
        <dbReference type="ARBA" id="ARBA00022827"/>
    </source>
</evidence>
<evidence type="ECO:0000259" key="7">
    <source>
        <dbReference type="Pfam" id="PF05199"/>
    </source>
</evidence>
<feature type="domain" description="Glucose-methanol-choline oxidoreductase C-terminal" evidence="7">
    <location>
        <begin position="381"/>
        <end position="505"/>
    </location>
</feature>
<dbReference type="PRINTS" id="PR00411">
    <property type="entry name" value="PNDRDTASEI"/>
</dbReference>
<dbReference type="AlphaFoldDB" id="A0A3E1K598"/>
<dbReference type="Proteomes" id="UP000260351">
    <property type="component" value="Unassembled WGS sequence"/>
</dbReference>
<keyword evidence="9" id="KW-1185">Reference proteome</keyword>
<dbReference type="Gene3D" id="3.50.50.60">
    <property type="entry name" value="FAD/NAD(P)-binding domain"/>
    <property type="match status" value="2"/>
</dbReference>
<evidence type="ECO:0000313" key="8">
    <source>
        <dbReference type="EMBL" id="RFF29185.1"/>
    </source>
</evidence>
<dbReference type="OrthoDB" id="9787779at2"/>
<evidence type="ECO:0000256" key="5">
    <source>
        <dbReference type="ARBA" id="ARBA00023002"/>
    </source>
</evidence>
<keyword evidence="4" id="KW-0274">FAD</keyword>
<protein>
    <submittedName>
        <fullName evidence="8">GMC family oxidoreductase</fullName>
    </submittedName>
</protein>
<dbReference type="InterPro" id="IPR036188">
    <property type="entry name" value="FAD/NAD-bd_sf"/>
</dbReference>
<organism evidence="8 9">
    <name type="scientific">Wenzhouxiangella sediminis</name>
    <dbReference type="NCBI Taxonomy" id="1792836"/>
    <lineage>
        <taxon>Bacteria</taxon>
        <taxon>Pseudomonadati</taxon>
        <taxon>Pseudomonadota</taxon>
        <taxon>Gammaproteobacteria</taxon>
        <taxon>Chromatiales</taxon>
        <taxon>Wenzhouxiangellaceae</taxon>
        <taxon>Wenzhouxiangella</taxon>
    </lineage>
</organism>
<dbReference type="PANTHER" id="PTHR42784:SF1">
    <property type="entry name" value="PYRANOSE 2-OXIDASE"/>
    <property type="match status" value="1"/>
</dbReference>
<dbReference type="PANTHER" id="PTHR42784">
    <property type="entry name" value="PYRANOSE 2-OXIDASE"/>
    <property type="match status" value="1"/>
</dbReference>
<dbReference type="InterPro" id="IPR007867">
    <property type="entry name" value="GMC_OxRtase_C"/>
</dbReference>
<dbReference type="Pfam" id="PF05199">
    <property type="entry name" value="GMC_oxred_C"/>
    <property type="match status" value="1"/>
</dbReference>
<accession>A0A3E1K598</accession>
<evidence type="ECO:0000256" key="3">
    <source>
        <dbReference type="ARBA" id="ARBA00022630"/>
    </source>
</evidence>